<keyword evidence="2" id="KW-0812">Transmembrane</keyword>
<feature type="region of interest" description="Disordered" evidence="1">
    <location>
        <begin position="219"/>
        <end position="250"/>
    </location>
</feature>
<feature type="compositionally biased region" description="Basic and acidic residues" evidence="1">
    <location>
        <begin position="220"/>
        <end position="239"/>
    </location>
</feature>
<keyword evidence="2" id="KW-0472">Membrane</keyword>
<dbReference type="EMBL" id="BLXT01007857">
    <property type="protein sequence ID" value="GFO43188.1"/>
    <property type="molecule type" value="Genomic_DNA"/>
</dbReference>
<evidence type="ECO:0000313" key="3">
    <source>
        <dbReference type="EMBL" id="GFO43188.1"/>
    </source>
</evidence>
<keyword evidence="4" id="KW-1185">Reference proteome</keyword>
<keyword evidence="2" id="KW-1133">Transmembrane helix</keyword>
<feature type="transmembrane region" description="Helical" evidence="2">
    <location>
        <begin position="20"/>
        <end position="41"/>
    </location>
</feature>
<name>A0AAV4DFX7_9GAST</name>
<evidence type="ECO:0000256" key="2">
    <source>
        <dbReference type="SAM" id="Phobius"/>
    </source>
</evidence>
<accession>A0AAV4DFX7</accession>
<organism evidence="3 4">
    <name type="scientific">Plakobranchus ocellatus</name>
    <dbReference type="NCBI Taxonomy" id="259542"/>
    <lineage>
        <taxon>Eukaryota</taxon>
        <taxon>Metazoa</taxon>
        <taxon>Spiralia</taxon>
        <taxon>Lophotrochozoa</taxon>
        <taxon>Mollusca</taxon>
        <taxon>Gastropoda</taxon>
        <taxon>Heterobranchia</taxon>
        <taxon>Euthyneura</taxon>
        <taxon>Panpulmonata</taxon>
        <taxon>Sacoglossa</taxon>
        <taxon>Placobranchoidea</taxon>
        <taxon>Plakobranchidae</taxon>
        <taxon>Plakobranchus</taxon>
    </lineage>
</organism>
<reference evidence="3 4" key="1">
    <citation type="journal article" date="2021" name="Elife">
        <title>Chloroplast acquisition without the gene transfer in kleptoplastic sea slugs, Plakobranchus ocellatus.</title>
        <authorList>
            <person name="Maeda T."/>
            <person name="Takahashi S."/>
            <person name="Yoshida T."/>
            <person name="Shimamura S."/>
            <person name="Takaki Y."/>
            <person name="Nagai Y."/>
            <person name="Toyoda A."/>
            <person name="Suzuki Y."/>
            <person name="Arimoto A."/>
            <person name="Ishii H."/>
            <person name="Satoh N."/>
            <person name="Nishiyama T."/>
            <person name="Hasebe M."/>
            <person name="Maruyama T."/>
            <person name="Minagawa J."/>
            <person name="Obokata J."/>
            <person name="Shigenobu S."/>
        </authorList>
    </citation>
    <scope>NUCLEOTIDE SEQUENCE [LARGE SCALE GENOMIC DNA]</scope>
</reference>
<comment type="caution">
    <text evidence="3">The sequence shown here is derived from an EMBL/GenBank/DDBJ whole genome shotgun (WGS) entry which is preliminary data.</text>
</comment>
<evidence type="ECO:0000313" key="4">
    <source>
        <dbReference type="Proteomes" id="UP000735302"/>
    </source>
</evidence>
<protein>
    <submittedName>
        <fullName evidence="3">Uncharacterized protein</fullName>
    </submittedName>
</protein>
<dbReference type="Proteomes" id="UP000735302">
    <property type="component" value="Unassembled WGS sequence"/>
</dbReference>
<dbReference type="AlphaFoldDB" id="A0AAV4DFX7"/>
<sequence length="569" mass="64691">MLSRFDAGVLCLYRLYHRLAWMRVLAVSALAFTCIHFILLTNSATYRHNLRAVQGAKHSGMLISHSVMNRGHSARDSELTIARETLEYWWSLMHAQHNVSGKACPLSVKGPPGPEITKMKRYDVFVRQGIEIMEAMGFSNLTTCNGLYPTLAYVSPFTGTDTGIESNPLSHNVIMPRSPPQARPLKKIEQLLKETLIFSEDDEDLITKKFCYAPVFRPQQSREQKDSNKRSDKTNKDANPESNPKSDPQFCPKLLRLYRAIQAGKEPPLLTLFTWLPDVLSDSVRHLRRVMLVNMDQFKPFVQPVLVSDRRMVMALANSLSWPCLPVRALSPDDLPVFEPASSELMKTFNSTFYGYLRRISLLDASLLETLLAVKEKYLSVDKSTVKKTAMQTNIHKNPSEVIGNITSNGIEPSILLYGSAFYARNLNSVKKHSSLGLVAKERTRRDFIRNNETFLSYVIYNNKQNLSDLPPLKVDDPYLIPLLVSRSRAHDHVTIDASNTILSLYALNSNTLSDWDRVYLPPVRRNDSHNKLLGDNYLTNLKREKTKNWRSPIETDFGTSGDVIFREP</sequence>
<evidence type="ECO:0000256" key="1">
    <source>
        <dbReference type="SAM" id="MobiDB-lite"/>
    </source>
</evidence>
<proteinExistence type="predicted"/>
<gene>
    <name evidence="3" type="ORF">PoB_006969300</name>
</gene>